<protein>
    <submittedName>
        <fullName evidence="7">Cornichon-like protein</fullName>
    </submittedName>
</protein>
<dbReference type="PANTHER" id="PTHR12290">
    <property type="entry name" value="CORNICHON-RELATED"/>
    <property type="match status" value="1"/>
</dbReference>
<gene>
    <name evidence="7" type="ORF">GW7_04009</name>
</gene>
<evidence type="ECO:0000313" key="7">
    <source>
        <dbReference type="EMBL" id="EHA99703.1"/>
    </source>
</evidence>
<name>G5ARP3_HETGA</name>
<keyword evidence="4 6" id="KW-1133">Transmembrane helix</keyword>
<dbReference type="InterPro" id="IPR003377">
    <property type="entry name" value="Cornichon"/>
</dbReference>
<keyword evidence="5 6" id="KW-0472">Membrane</keyword>
<dbReference type="EMBL" id="JH166615">
    <property type="protein sequence ID" value="EHA99703.1"/>
    <property type="molecule type" value="Genomic_DNA"/>
</dbReference>
<keyword evidence="3 6" id="KW-0812">Transmembrane</keyword>
<dbReference type="AlphaFoldDB" id="G5ARP3"/>
<comment type="similarity">
    <text evidence="2">Belongs to the cornichon family.</text>
</comment>
<evidence type="ECO:0000256" key="1">
    <source>
        <dbReference type="ARBA" id="ARBA00004141"/>
    </source>
</evidence>
<evidence type="ECO:0000256" key="6">
    <source>
        <dbReference type="SAM" id="Phobius"/>
    </source>
</evidence>
<dbReference type="InParanoid" id="G5ARP3"/>
<evidence type="ECO:0000256" key="3">
    <source>
        <dbReference type="ARBA" id="ARBA00022692"/>
    </source>
</evidence>
<reference evidence="7 8" key="1">
    <citation type="journal article" date="2011" name="Nature">
        <title>Genome sequencing reveals insights into physiology and longevity of the naked mole rat.</title>
        <authorList>
            <person name="Kim E.B."/>
            <person name="Fang X."/>
            <person name="Fushan A.A."/>
            <person name="Huang Z."/>
            <person name="Lobanov A.V."/>
            <person name="Han L."/>
            <person name="Marino S.M."/>
            <person name="Sun X."/>
            <person name="Turanov A.A."/>
            <person name="Yang P."/>
            <person name="Yim S.H."/>
            <person name="Zhao X."/>
            <person name="Kasaikina M.V."/>
            <person name="Stoletzki N."/>
            <person name="Peng C."/>
            <person name="Polak P."/>
            <person name="Xiong Z."/>
            <person name="Kiezun A."/>
            <person name="Zhu Y."/>
            <person name="Chen Y."/>
            <person name="Kryukov G.V."/>
            <person name="Zhang Q."/>
            <person name="Peshkin L."/>
            <person name="Yang L."/>
            <person name="Bronson R.T."/>
            <person name="Buffenstein R."/>
            <person name="Wang B."/>
            <person name="Han C."/>
            <person name="Li Q."/>
            <person name="Chen L."/>
            <person name="Zhao W."/>
            <person name="Sunyaev S.R."/>
            <person name="Park T.J."/>
            <person name="Zhang G."/>
            <person name="Wang J."/>
            <person name="Gladyshev V.N."/>
        </authorList>
    </citation>
    <scope>NUCLEOTIDE SEQUENCE [LARGE SCALE GENOMIC DNA]</scope>
</reference>
<accession>G5ARP3</accession>
<organism evidence="7 8">
    <name type="scientific">Heterocephalus glaber</name>
    <name type="common">Naked mole rat</name>
    <dbReference type="NCBI Taxonomy" id="10181"/>
    <lineage>
        <taxon>Eukaryota</taxon>
        <taxon>Metazoa</taxon>
        <taxon>Chordata</taxon>
        <taxon>Craniata</taxon>
        <taxon>Vertebrata</taxon>
        <taxon>Euteleostomi</taxon>
        <taxon>Mammalia</taxon>
        <taxon>Eutheria</taxon>
        <taxon>Euarchontoglires</taxon>
        <taxon>Glires</taxon>
        <taxon>Rodentia</taxon>
        <taxon>Hystricomorpha</taxon>
        <taxon>Bathyergidae</taxon>
        <taxon>Heterocephalus</taxon>
    </lineage>
</organism>
<feature type="transmembrane region" description="Helical" evidence="6">
    <location>
        <begin position="50"/>
        <end position="77"/>
    </location>
</feature>
<dbReference type="SMART" id="SM01398">
    <property type="entry name" value="Cornichon"/>
    <property type="match status" value="1"/>
</dbReference>
<evidence type="ECO:0000313" key="8">
    <source>
        <dbReference type="Proteomes" id="UP000006813"/>
    </source>
</evidence>
<dbReference type="GO" id="GO:0016192">
    <property type="term" value="P:vesicle-mediated transport"/>
    <property type="evidence" value="ECO:0007669"/>
    <property type="project" value="InterPro"/>
</dbReference>
<dbReference type="GO" id="GO:0016020">
    <property type="term" value="C:membrane"/>
    <property type="evidence" value="ECO:0007669"/>
    <property type="project" value="UniProtKB-SubCell"/>
</dbReference>
<proteinExistence type="inferred from homology"/>
<evidence type="ECO:0000256" key="2">
    <source>
        <dbReference type="ARBA" id="ARBA00010095"/>
    </source>
</evidence>
<dbReference type="STRING" id="10181.G5ARP3"/>
<evidence type="ECO:0000256" key="5">
    <source>
        <dbReference type="ARBA" id="ARBA00023136"/>
    </source>
</evidence>
<dbReference type="Proteomes" id="UP000006813">
    <property type="component" value="Unassembled WGS sequence"/>
</dbReference>
<sequence length="117" mass="13136">MGGSRAAGMLDQSDFQDHEMNAAFLLEKILVKIINLAFSTGTHSTPAMVFIFVAFCYMLALLLTATLIFTIWHIIAFDELKIDYKYPIDHCNTLNPLVLPKCLIHGFFSVMFLCAAE</sequence>
<evidence type="ECO:0000256" key="4">
    <source>
        <dbReference type="ARBA" id="ARBA00022989"/>
    </source>
</evidence>
<dbReference type="Pfam" id="PF03311">
    <property type="entry name" value="Cornichon"/>
    <property type="match status" value="1"/>
</dbReference>
<comment type="subcellular location">
    <subcellularLocation>
        <location evidence="1">Membrane</location>
        <topology evidence="1">Multi-pass membrane protein</topology>
    </subcellularLocation>
</comment>